<organism evidence="6">
    <name type="scientific">Schistosoma curassoni</name>
    <dbReference type="NCBI Taxonomy" id="6186"/>
    <lineage>
        <taxon>Eukaryota</taxon>
        <taxon>Metazoa</taxon>
        <taxon>Spiralia</taxon>
        <taxon>Lophotrochozoa</taxon>
        <taxon>Platyhelminthes</taxon>
        <taxon>Trematoda</taxon>
        <taxon>Digenea</taxon>
        <taxon>Strigeidida</taxon>
        <taxon>Schistosomatoidea</taxon>
        <taxon>Schistosomatidae</taxon>
        <taxon>Schistosoma</taxon>
    </lineage>
</organism>
<evidence type="ECO:0000313" key="4">
    <source>
        <dbReference type="EMBL" id="VDO72240.1"/>
    </source>
</evidence>
<dbReference type="SUPFAM" id="SSF56204">
    <property type="entry name" value="Hect, E3 ligase catalytic domain"/>
    <property type="match status" value="1"/>
</dbReference>
<dbReference type="Proteomes" id="UP000279833">
    <property type="component" value="Unassembled WGS sequence"/>
</dbReference>
<dbReference type="PROSITE" id="PS50237">
    <property type="entry name" value="HECT"/>
    <property type="match status" value="1"/>
</dbReference>
<keyword evidence="5" id="KW-1185">Reference proteome</keyword>
<gene>
    <name evidence="4" type="ORF">SCUD_LOCUS2111</name>
</gene>
<dbReference type="InterPro" id="IPR035983">
    <property type="entry name" value="Hect_E3_ubiquitin_ligase"/>
</dbReference>
<dbReference type="AlphaFoldDB" id="A0A183JHD7"/>
<name>A0A183JHD7_9TREM</name>
<feature type="domain" description="HECT" evidence="3">
    <location>
        <begin position="1"/>
        <end position="51"/>
    </location>
</feature>
<dbReference type="STRING" id="6186.A0A183JHD7"/>
<protein>
    <submittedName>
        <fullName evidence="6">HECT domain-containing protein</fullName>
    </submittedName>
</protein>
<reference evidence="6" key="1">
    <citation type="submission" date="2016-06" db="UniProtKB">
        <authorList>
            <consortium name="WormBaseParasite"/>
        </authorList>
    </citation>
    <scope>IDENTIFICATION</scope>
</reference>
<dbReference type="GO" id="GO:0000209">
    <property type="term" value="P:protein polyubiquitination"/>
    <property type="evidence" value="ECO:0007669"/>
    <property type="project" value="TreeGrafter"/>
</dbReference>
<dbReference type="PANTHER" id="PTHR46276">
    <property type="entry name" value="E3 UBIQUITIN-PROTEIN LIGASE UBR5"/>
    <property type="match status" value="1"/>
</dbReference>
<dbReference type="WBParaSite" id="SCUD_0000211001-mRNA-1">
    <property type="protein sequence ID" value="SCUD_0000211001-mRNA-1"/>
    <property type="gene ID" value="SCUD_0000211001"/>
</dbReference>
<feature type="active site" description="Glycyl thioester intermediate" evidence="2">
    <location>
        <position position="20"/>
    </location>
</feature>
<evidence type="ECO:0000313" key="5">
    <source>
        <dbReference type="Proteomes" id="UP000279833"/>
    </source>
</evidence>
<evidence type="ECO:0000259" key="3">
    <source>
        <dbReference type="PROSITE" id="PS50237"/>
    </source>
</evidence>
<dbReference type="PANTHER" id="PTHR46276:SF1">
    <property type="entry name" value="E3 UBIQUITIN-PROTEIN LIGASE UBR5"/>
    <property type="match status" value="1"/>
</dbReference>
<dbReference type="Pfam" id="PF00632">
    <property type="entry name" value="HECT"/>
    <property type="match status" value="1"/>
</dbReference>
<dbReference type="GO" id="GO:0034450">
    <property type="term" value="F:ubiquitin-ubiquitin ligase activity"/>
    <property type="evidence" value="ECO:0007669"/>
    <property type="project" value="TreeGrafter"/>
</dbReference>
<evidence type="ECO:0000256" key="2">
    <source>
        <dbReference type="PROSITE-ProRule" id="PRU00104"/>
    </source>
</evidence>
<proteinExistence type="predicted"/>
<evidence type="ECO:0000313" key="6">
    <source>
        <dbReference type="WBParaSite" id="SCUD_0000211001-mRNA-1"/>
    </source>
</evidence>
<evidence type="ECO:0000256" key="1">
    <source>
        <dbReference type="ARBA" id="ARBA00022786"/>
    </source>
</evidence>
<dbReference type="GO" id="GO:0090263">
    <property type="term" value="P:positive regulation of canonical Wnt signaling pathway"/>
    <property type="evidence" value="ECO:0007669"/>
    <property type="project" value="TreeGrafter"/>
</dbReference>
<dbReference type="EMBL" id="UZAK01001925">
    <property type="protein sequence ID" value="VDO72240.1"/>
    <property type="molecule type" value="Genomic_DNA"/>
</dbReference>
<accession>A0A183JHD7</accession>
<keyword evidence="1 2" id="KW-0833">Ubl conjugation pathway</keyword>
<dbReference type="GO" id="GO:0005634">
    <property type="term" value="C:nucleus"/>
    <property type="evidence" value="ECO:0007669"/>
    <property type="project" value="TreeGrafter"/>
</dbReference>
<dbReference type="InterPro" id="IPR000569">
    <property type="entry name" value="HECT_dom"/>
</dbReference>
<dbReference type="GO" id="GO:0005737">
    <property type="term" value="C:cytoplasm"/>
    <property type="evidence" value="ECO:0007669"/>
    <property type="project" value="TreeGrafter"/>
</dbReference>
<reference evidence="4 5" key="2">
    <citation type="submission" date="2018-11" db="EMBL/GenBank/DDBJ databases">
        <authorList>
            <consortium name="Pathogen Informatics"/>
        </authorList>
    </citation>
    <scope>NUCLEOTIDE SEQUENCE [LARGE SCALE GENOMIC DNA]</scope>
    <source>
        <strain evidence="4">Dakar</strain>
        <strain evidence="5">Dakar, Senegal</strain>
    </source>
</reference>
<sequence>MPSITIKPPDDHHLPSANTCISRLYLPLYSSRHILRDKLLQAIGTKCFGFV</sequence>
<dbReference type="Gene3D" id="3.30.2410.10">
    <property type="entry name" value="Hect, E3 ligase catalytic domain"/>
    <property type="match status" value="1"/>
</dbReference>